<evidence type="ECO:0000256" key="1">
    <source>
        <dbReference type="ARBA" id="ARBA00006538"/>
    </source>
</evidence>
<accession>A0A2N3NLL1</accession>
<proteinExistence type="inferred from homology"/>
<dbReference type="Proteomes" id="UP000233524">
    <property type="component" value="Unassembled WGS sequence"/>
</dbReference>
<dbReference type="PANTHER" id="PTHR11066:SF64">
    <property type="entry name" value="ACYL-COA THIOESTERASE (AFU_ORTHOLOGUE AFUA_1G12060)"/>
    <property type="match status" value="1"/>
</dbReference>
<dbReference type="GO" id="GO:0006637">
    <property type="term" value="P:acyl-CoA metabolic process"/>
    <property type="evidence" value="ECO:0007669"/>
    <property type="project" value="InterPro"/>
</dbReference>
<dbReference type="InterPro" id="IPR049450">
    <property type="entry name" value="ACOT8-like_C"/>
</dbReference>
<dbReference type="Gene3D" id="2.40.160.210">
    <property type="entry name" value="Acyl-CoA thioesterase, double hotdog domain"/>
    <property type="match status" value="1"/>
</dbReference>
<dbReference type="SUPFAM" id="SSF54637">
    <property type="entry name" value="Thioesterase/thiol ester dehydrase-isomerase"/>
    <property type="match status" value="2"/>
</dbReference>
<dbReference type="InParanoid" id="A0A2N3NLL1"/>
<name>A0A2N3NLL1_9PEZI</name>
<dbReference type="CDD" id="cd03444">
    <property type="entry name" value="Thioesterase_II_repeat1"/>
    <property type="match status" value="1"/>
</dbReference>
<evidence type="ECO:0000313" key="4">
    <source>
        <dbReference type="Proteomes" id="UP000233524"/>
    </source>
</evidence>
<dbReference type="AlphaFoldDB" id="A0A2N3NLL1"/>
<dbReference type="InterPro" id="IPR042171">
    <property type="entry name" value="Acyl-CoA_hotdog"/>
</dbReference>
<dbReference type="InterPro" id="IPR003703">
    <property type="entry name" value="Acyl_CoA_thio"/>
</dbReference>
<reference evidence="3 4" key="1">
    <citation type="journal article" date="2017" name="G3 (Bethesda)">
        <title>First Draft Genome Sequence of the Pathogenic Fungus Lomentospora prolificans (Formerly Scedosporium prolificans).</title>
        <authorList>
            <person name="Luo R."/>
            <person name="Zimin A."/>
            <person name="Workman R."/>
            <person name="Fan Y."/>
            <person name="Pertea G."/>
            <person name="Grossman N."/>
            <person name="Wear M.P."/>
            <person name="Jia B."/>
            <person name="Miller H."/>
            <person name="Casadevall A."/>
            <person name="Timp W."/>
            <person name="Zhang S.X."/>
            <person name="Salzberg S.L."/>
        </authorList>
    </citation>
    <scope>NUCLEOTIDE SEQUENCE [LARGE SCALE GENOMIC DNA]</scope>
    <source>
        <strain evidence="3 4">JHH-5317</strain>
    </source>
</reference>
<dbReference type="STRING" id="41688.A0A2N3NLL1"/>
<dbReference type="OrthoDB" id="68328at2759"/>
<evidence type="ECO:0000259" key="2">
    <source>
        <dbReference type="Pfam" id="PF20789"/>
    </source>
</evidence>
<dbReference type="EMBL" id="NLAX01000001">
    <property type="protein sequence ID" value="PKS13346.1"/>
    <property type="molecule type" value="Genomic_DNA"/>
</dbReference>
<evidence type="ECO:0000313" key="3">
    <source>
        <dbReference type="EMBL" id="PKS13346.1"/>
    </source>
</evidence>
<dbReference type="GO" id="GO:0009062">
    <property type="term" value="P:fatty acid catabolic process"/>
    <property type="evidence" value="ECO:0007669"/>
    <property type="project" value="TreeGrafter"/>
</dbReference>
<comment type="similarity">
    <text evidence="1">Belongs to the C/M/P thioester hydrolase family.</text>
</comment>
<protein>
    <recommendedName>
        <fullName evidence="2">Acyl-CoA thioesterase-like C-terminal domain-containing protein</fullName>
    </recommendedName>
</protein>
<dbReference type="VEuPathDB" id="FungiDB:jhhlp_000117"/>
<dbReference type="InterPro" id="IPR029069">
    <property type="entry name" value="HotDog_dom_sf"/>
</dbReference>
<gene>
    <name evidence="3" type="ORF">jhhlp_000117</name>
</gene>
<sequence>MALAVEDKDPRLSFQESTELVRLDVDPSKQTPEKVYRYMSTFPSWVPGSDLPWDQVSINTDYVHKATYGAHAYAMSGAAVLRATSDSNADNGTPVADIRKLDLHTIQGCFIAKGLGDRPFVFDVMQVGGGRTFGTWYVKVRQPVTACVVNADGRFSLSDAKKPLGTVCFTCLCSLKNPEDTFVDNQGQPAQERFSEILSSRPAKDWPYVPSVDFKWMTSLFPDVGPGTFPILEMRKVDMTEYNANRPPAERKEIILYRLLHPLSTDDPNQHALAHAYAADRNGLLMLALDHDIDLEVAATLTWSFFMHTNVENAVMHHDESGEGGWWILEDSFPRGNAGRGYIEGKIWSPEGVHVATAVQDGLARAFPPDEGKMLTKL</sequence>
<organism evidence="3 4">
    <name type="scientific">Lomentospora prolificans</name>
    <dbReference type="NCBI Taxonomy" id="41688"/>
    <lineage>
        <taxon>Eukaryota</taxon>
        <taxon>Fungi</taxon>
        <taxon>Dikarya</taxon>
        <taxon>Ascomycota</taxon>
        <taxon>Pezizomycotina</taxon>
        <taxon>Sordariomycetes</taxon>
        <taxon>Hypocreomycetidae</taxon>
        <taxon>Microascales</taxon>
        <taxon>Microascaceae</taxon>
        <taxon>Lomentospora</taxon>
    </lineage>
</organism>
<comment type="caution">
    <text evidence="3">The sequence shown here is derived from an EMBL/GenBank/DDBJ whole genome shotgun (WGS) entry which is preliminary data.</text>
</comment>
<keyword evidence="4" id="KW-1185">Reference proteome</keyword>
<dbReference type="Pfam" id="PF20789">
    <property type="entry name" value="4HBT_3C"/>
    <property type="match status" value="1"/>
</dbReference>
<dbReference type="PANTHER" id="PTHR11066">
    <property type="entry name" value="ACYL-COA THIOESTERASE"/>
    <property type="match status" value="1"/>
</dbReference>
<feature type="domain" description="Acyl-CoA thioesterase-like C-terminal" evidence="2">
    <location>
        <begin position="241"/>
        <end position="363"/>
    </location>
</feature>
<dbReference type="GO" id="GO:0005782">
    <property type="term" value="C:peroxisomal matrix"/>
    <property type="evidence" value="ECO:0007669"/>
    <property type="project" value="UniProtKB-SubCell"/>
</dbReference>
<dbReference type="GO" id="GO:0047617">
    <property type="term" value="F:fatty acyl-CoA hydrolase activity"/>
    <property type="evidence" value="ECO:0007669"/>
    <property type="project" value="InterPro"/>
</dbReference>